<dbReference type="RefSeq" id="WP_209700471.1">
    <property type="nucleotide sequence ID" value="NZ_JAGGLM010000001.1"/>
</dbReference>
<dbReference type="Pfam" id="PF04962">
    <property type="entry name" value="KduI"/>
    <property type="match status" value="1"/>
</dbReference>
<evidence type="ECO:0000313" key="3">
    <source>
        <dbReference type="Proteomes" id="UP001519307"/>
    </source>
</evidence>
<keyword evidence="1 2" id="KW-0413">Isomerase</keyword>
<name>A0ABS4KN99_9CLOT</name>
<gene>
    <name evidence="2" type="ORF">J2Z42_000180</name>
</gene>
<protein>
    <submittedName>
        <fullName evidence="2">5-deoxy-glucuronate isomerase</fullName>
        <ecNumber evidence="2">5.3.1.30</ecNumber>
    </submittedName>
</protein>
<dbReference type="EMBL" id="JAGGLM010000001">
    <property type="protein sequence ID" value="MBP2031515.1"/>
    <property type="molecule type" value="Genomic_DNA"/>
</dbReference>
<proteinExistence type="predicted"/>
<dbReference type="GO" id="GO:0102482">
    <property type="term" value="F:5-deoxy-D-glucuronate isomerase activity"/>
    <property type="evidence" value="ECO:0007669"/>
    <property type="project" value="UniProtKB-EC"/>
</dbReference>
<dbReference type="Gene3D" id="2.60.120.10">
    <property type="entry name" value="Jelly Rolls"/>
    <property type="match status" value="2"/>
</dbReference>
<comment type="caution">
    <text evidence="2">The sequence shown here is derived from an EMBL/GenBank/DDBJ whole genome shotgun (WGS) entry which is preliminary data.</text>
</comment>
<dbReference type="InterPro" id="IPR011051">
    <property type="entry name" value="RmlC_Cupin_sf"/>
</dbReference>
<sequence>MKISRNIPFSKGYNKIVTKEEHPEMMGMEFGVLLMGKNDKLSFNYSKEVIYVLMTGKVTFSLNSNSKTVERKSCFHEPPILLHVPQNTHVEIEGVSDVSEIAISMTDNSKDFKPRLLEAKDCLCANEERGKGVLNDCSSRIVRTFFDRSNCPQTNFFVGEVVSYPGKWSSFPPHTHVEPEIYFYKFLPENGYGYAEIGDDVYKVKNNDLTGMPSNKTHSQATAPGYAEYYIWVIRLRDDKDIITTVKPEHQWTTASNAKYFPEI</sequence>
<dbReference type="Proteomes" id="UP001519307">
    <property type="component" value="Unassembled WGS sequence"/>
</dbReference>
<keyword evidence="3" id="KW-1185">Reference proteome</keyword>
<organism evidence="2 3">
    <name type="scientific">Clostridium algifaecis</name>
    <dbReference type="NCBI Taxonomy" id="1472040"/>
    <lineage>
        <taxon>Bacteria</taxon>
        <taxon>Bacillati</taxon>
        <taxon>Bacillota</taxon>
        <taxon>Clostridia</taxon>
        <taxon>Eubacteriales</taxon>
        <taxon>Clostridiaceae</taxon>
        <taxon>Clostridium</taxon>
    </lineage>
</organism>
<dbReference type="PANTHER" id="PTHR39193">
    <property type="entry name" value="5-DEOXY-GLUCURONATE ISOMERASE"/>
    <property type="match status" value="1"/>
</dbReference>
<dbReference type="PANTHER" id="PTHR39193:SF1">
    <property type="entry name" value="5-DEOXY-GLUCURONATE ISOMERASE"/>
    <property type="match status" value="1"/>
</dbReference>
<dbReference type="SUPFAM" id="SSF51182">
    <property type="entry name" value="RmlC-like cupins"/>
    <property type="match status" value="1"/>
</dbReference>
<dbReference type="InterPro" id="IPR014710">
    <property type="entry name" value="RmlC-like_jellyroll"/>
</dbReference>
<dbReference type="InterPro" id="IPR021120">
    <property type="entry name" value="KduI/IolB_isomerase"/>
</dbReference>
<evidence type="ECO:0000256" key="1">
    <source>
        <dbReference type="ARBA" id="ARBA00023235"/>
    </source>
</evidence>
<dbReference type="EC" id="5.3.1.30" evidence="2"/>
<dbReference type="PIRSF" id="PIRSF036628">
    <property type="entry name" value="IolB"/>
    <property type="match status" value="1"/>
</dbReference>
<dbReference type="InterPro" id="IPR024203">
    <property type="entry name" value="Deoxy-glucuronate_isom_IolB"/>
</dbReference>
<reference evidence="2 3" key="1">
    <citation type="submission" date="2021-03" db="EMBL/GenBank/DDBJ databases">
        <title>Genomic Encyclopedia of Type Strains, Phase IV (KMG-IV): sequencing the most valuable type-strain genomes for metagenomic binning, comparative biology and taxonomic classification.</title>
        <authorList>
            <person name="Goeker M."/>
        </authorList>
    </citation>
    <scope>NUCLEOTIDE SEQUENCE [LARGE SCALE GENOMIC DNA]</scope>
    <source>
        <strain evidence="2 3">DSM 28783</strain>
    </source>
</reference>
<accession>A0ABS4KN99</accession>
<evidence type="ECO:0000313" key="2">
    <source>
        <dbReference type="EMBL" id="MBP2031515.1"/>
    </source>
</evidence>